<dbReference type="Gene3D" id="3.30.479.30">
    <property type="entry name" value="Band 7 domain"/>
    <property type="match status" value="1"/>
</dbReference>
<dbReference type="FunFam" id="3.30.479.30:FF:000004">
    <property type="entry name" value="Putative membrane protease family, stomatin"/>
    <property type="match status" value="1"/>
</dbReference>
<dbReference type="Pfam" id="PF01145">
    <property type="entry name" value="Band_7"/>
    <property type="match status" value="1"/>
</dbReference>
<comment type="similarity">
    <text evidence="2">Belongs to the band 7/mec-2 family.</text>
</comment>
<dbReference type="PRINTS" id="PR00721">
    <property type="entry name" value="STOMATIN"/>
</dbReference>
<dbReference type="CDD" id="cd08829">
    <property type="entry name" value="SPFH_paraslipin"/>
    <property type="match status" value="1"/>
</dbReference>
<dbReference type="InterPro" id="IPR018080">
    <property type="entry name" value="Band_7/stomatin-like_CS"/>
</dbReference>
<evidence type="ECO:0000256" key="4">
    <source>
        <dbReference type="ARBA" id="ARBA00022989"/>
    </source>
</evidence>
<dbReference type="PROSITE" id="PS01270">
    <property type="entry name" value="BAND_7"/>
    <property type="match status" value="1"/>
</dbReference>
<dbReference type="InterPro" id="IPR036013">
    <property type="entry name" value="Band_7/SPFH_dom_sf"/>
</dbReference>
<dbReference type="GO" id="GO:0098552">
    <property type="term" value="C:side of membrane"/>
    <property type="evidence" value="ECO:0007669"/>
    <property type="project" value="UniProtKB-ARBA"/>
</dbReference>
<name>A0A917AKS4_9BACI</name>
<feature type="transmembrane region" description="Helical" evidence="6">
    <location>
        <begin position="6"/>
        <end position="29"/>
    </location>
</feature>
<evidence type="ECO:0000256" key="6">
    <source>
        <dbReference type="SAM" id="Phobius"/>
    </source>
</evidence>
<sequence length="322" mass="36236">MGEIPVTTIIIGVIVLFIAIILLSSIRIVRQAEVYLVERLGKYHRKMESGIHIVIPFIERVASKKSLRETVVDFPPQAMITKDNVSIQVDTVVFFQITDPVRHEYEIANALAAISNLTATTLRNLIGELDLDETLTSRDTVNSKLRTVLDQATDKWGLKVNRVEIRNIIPPHDIQNAMERQMQAERLRREQVLNAQGEKESKILRAEGEKQSKVLEAEGERLSQVERARGEKDSQILRAEGEAEAIVKLAEAKASAEKVVLETWKDIAPTPEMVQLRSMEAMEKVAEGKASKLVIPTDATRLLGMVESVKEVWRDSEGKEKK</sequence>
<organism evidence="8 9">
    <name type="scientific">Priestia taiwanensis</name>
    <dbReference type="NCBI Taxonomy" id="1347902"/>
    <lineage>
        <taxon>Bacteria</taxon>
        <taxon>Bacillati</taxon>
        <taxon>Bacillota</taxon>
        <taxon>Bacilli</taxon>
        <taxon>Bacillales</taxon>
        <taxon>Bacillaceae</taxon>
        <taxon>Priestia</taxon>
    </lineage>
</organism>
<evidence type="ECO:0000256" key="3">
    <source>
        <dbReference type="ARBA" id="ARBA00022692"/>
    </source>
</evidence>
<feature type="domain" description="Band 7" evidence="7">
    <location>
        <begin position="24"/>
        <end position="182"/>
    </location>
</feature>
<gene>
    <name evidence="8" type="ORF">GCM10007140_05130</name>
</gene>
<comment type="caution">
    <text evidence="8">The sequence shown here is derived from an EMBL/GenBank/DDBJ whole genome shotgun (WGS) entry which is preliminary data.</text>
</comment>
<dbReference type="GO" id="GO:0005886">
    <property type="term" value="C:plasma membrane"/>
    <property type="evidence" value="ECO:0007669"/>
    <property type="project" value="UniProtKB-ARBA"/>
</dbReference>
<keyword evidence="4 6" id="KW-1133">Transmembrane helix</keyword>
<dbReference type="InterPro" id="IPR001972">
    <property type="entry name" value="Stomatin_HflK_fam"/>
</dbReference>
<keyword evidence="9" id="KW-1185">Reference proteome</keyword>
<dbReference type="Proteomes" id="UP000605259">
    <property type="component" value="Unassembled WGS sequence"/>
</dbReference>
<reference evidence="8" key="1">
    <citation type="journal article" date="2014" name="Int. J. Syst. Evol. Microbiol.">
        <title>Complete genome sequence of Corynebacterium casei LMG S-19264T (=DSM 44701T), isolated from a smear-ripened cheese.</title>
        <authorList>
            <consortium name="US DOE Joint Genome Institute (JGI-PGF)"/>
            <person name="Walter F."/>
            <person name="Albersmeier A."/>
            <person name="Kalinowski J."/>
            <person name="Ruckert C."/>
        </authorList>
    </citation>
    <scope>NUCLEOTIDE SEQUENCE</scope>
    <source>
        <strain evidence="8">CGMCC 1.12698</strain>
    </source>
</reference>
<reference evidence="8" key="2">
    <citation type="submission" date="2020-09" db="EMBL/GenBank/DDBJ databases">
        <authorList>
            <person name="Sun Q."/>
            <person name="Zhou Y."/>
        </authorList>
    </citation>
    <scope>NUCLEOTIDE SEQUENCE</scope>
    <source>
        <strain evidence="8">CGMCC 1.12698</strain>
    </source>
</reference>
<dbReference type="SMART" id="SM00244">
    <property type="entry name" value="PHB"/>
    <property type="match status" value="1"/>
</dbReference>
<evidence type="ECO:0000259" key="7">
    <source>
        <dbReference type="SMART" id="SM00244"/>
    </source>
</evidence>
<evidence type="ECO:0000256" key="2">
    <source>
        <dbReference type="ARBA" id="ARBA00008164"/>
    </source>
</evidence>
<keyword evidence="3 6" id="KW-0812">Transmembrane</keyword>
<accession>A0A917AKS4</accession>
<keyword evidence="5 6" id="KW-0472">Membrane</keyword>
<dbReference type="SUPFAM" id="SSF117892">
    <property type="entry name" value="Band 7/SPFH domain"/>
    <property type="match status" value="1"/>
</dbReference>
<dbReference type="RefSeq" id="WP_188386879.1">
    <property type="nucleotide sequence ID" value="NZ_BMFK01000001.1"/>
</dbReference>
<evidence type="ECO:0000256" key="1">
    <source>
        <dbReference type="ARBA" id="ARBA00004167"/>
    </source>
</evidence>
<evidence type="ECO:0000313" key="9">
    <source>
        <dbReference type="Proteomes" id="UP000605259"/>
    </source>
</evidence>
<evidence type="ECO:0000313" key="8">
    <source>
        <dbReference type="EMBL" id="GGE57726.1"/>
    </source>
</evidence>
<proteinExistence type="inferred from homology"/>
<dbReference type="InterPro" id="IPR050710">
    <property type="entry name" value="Band7/mec-2_domain"/>
</dbReference>
<evidence type="ECO:0000256" key="5">
    <source>
        <dbReference type="ARBA" id="ARBA00023136"/>
    </source>
</evidence>
<comment type="subcellular location">
    <subcellularLocation>
        <location evidence="1">Membrane</location>
        <topology evidence="1">Single-pass membrane protein</topology>
    </subcellularLocation>
</comment>
<protein>
    <submittedName>
        <fullName evidence="8">Peptidase</fullName>
    </submittedName>
</protein>
<dbReference type="AlphaFoldDB" id="A0A917AKS4"/>
<dbReference type="PANTHER" id="PTHR43327">
    <property type="entry name" value="STOMATIN-LIKE PROTEIN 2, MITOCHONDRIAL"/>
    <property type="match status" value="1"/>
</dbReference>
<dbReference type="EMBL" id="BMFK01000001">
    <property type="protein sequence ID" value="GGE57726.1"/>
    <property type="molecule type" value="Genomic_DNA"/>
</dbReference>
<dbReference type="InterPro" id="IPR001107">
    <property type="entry name" value="Band_7"/>
</dbReference>
<dbReference type="PANTHER" id="PTHR43327:SF10">
    <property type="entry name" value="STOMATIN-LIKE PROTEIN 2, MITOCHONDRIAL"/>
    <property type="match status" value="1"/>
</dbReference>